<organism evidence="8 9">
    <name type="scientific">Hibiscus sabdariffa</name>
    <name type="common">roselle</name>
    <dbReference type="NCBI Taxonomy" id="183260"/>
    <lineage>
        <taxon>Eukaryota</taxon>
        <taxon>Viridiplantae</taxon>
        <taxon>Streptophyta</taxon>
        <taxon>Embryophyta</taxon>
        <taxon>Tracheophyta</taxon>
        <taxon>Spermatophyta</taxon>
        <taxon>Magnoliopsida</taxon>
        <taxon>eudicotyledons</taxon>
        <taxon>Gunneridae</taxon>
        <taxon>Pentapetalae</taxon>
        <taxon>rosids</taxon>
        <taxon>malvids</taxon>
        <taxon>Malvales</taxon>
        <taxon>Malvaceae</taxon>
        <taxon>Malvoideae</taxon>
        <taxon>Hibiscus</taxon>
    </lineage>
</organism>
<evidence type="ECO:0000256" key="2">
    <source>
        <dbReference type="ARBA" id="ARBA00022679"/>
    </source>
</evidence>
<feature type="region of interest" description="Disordered" evidence="6">
    <location>
        <begin position="33"/>
        <end position="52"/>
    </location>
</feature>
<evidence type="ECO:0000256" key="4">
    <source>
        <dbReference type="ARBA" id="ARBA00022694"/>
    </source>
</evidence>
<evidence type="ECO:0000259" key="7">
    <source>
        <dbReference type="SMART" id="SM01144"/>
    </source>
</evidence>
<dbReference type="InterPro" id="IPR039262">
    <property type="entry name" value="DTWD2/TAPT"/>
</dbReference>
<evidence type="ECO:0000256" key="6">
    <source>
        <dbReference type="SAM" id="MobiDB-lite"/>
    </source>
</evidence>
<accession>A0ABR2R500</accession>
<keyword evidence="4" id="KW-0819">tRNA processing</keyword>
<keyword evidence="9" id="KW-1185">Reference proteome</keyword>
<comment type="caution">
    <text evidence="8">The sequence shown here is derived from an EMBL/GenBank/DDBJ whole genome shotgun (WGS) entry which is preliminary data.</text>
</comment>
<dbReference type="EMBL" id="JBBPBN010000026">
    <property type="protein sequence ID" value="KAK9008012.1"/>
    <property type="molecule type" value="Genomic_DNA"/>
</dbReference>
<dbReference type="InterPro" id="IPR058888">
    <property type="entry name" value="LLG1-like"/>
</dbReference>
<proteinExistence type="predicted"/>
<sequence length="514" mass="57222">MLSCASNRVLTFTLQFSPSLKFSPKTRIEFRPRNLHRPIMSSASRSSPRDADLNDTGCGGAITLEEWQGWGCVSPVPAMVNAVIQDLKLLENNTDAQMVFGGNGGKLQGDFKVQEDKKHRAKYQTLGDSDKKFQFFSARQIACRLLGSRGYLCQKCWLPMEDCMCSQVKPCSLWHGIRFWLYMHPKDFLRQNNTGKLLWQVFGVQAATLCLYGISEDEELMWNAFKDAGKDKVWCLYPNQNMVPKTVKDAFTGESSADTECAYSLTNGDRPLNFVLIDGTWSNSAAMFRRLKEQAKLVWGEEDLPCISLATGASAMHKLRPQPSWDRTCTAAAAIGVLSELQLLPECSIHGLDKQADAVEDALVVLLEALTTRRLRMGRSITHAALRAHDTIGRNLLQAKKECDEDFTHKNYSILTSKCKGPQYPRQGCCKALSEFGCPFVDKINNQSTNCAATMFSYINLYGKYPPGLFSNLCTADKEGVICESEPPTSDVPFAQPALLLLASAFLLTLSHLL</sequence>
<gene>
    <name evidence="8" type="ORF">V6N11_074919</name>
</gene>
<dbReference type="Pfam" id="PF03942">
    <property type="entry name" value="DTW"/>
    <property type="match status" value="1"/>
</dbReference>
<dbReference type="InterPro" id="IPR005636">
    <property type="entry name" value="DTW"/>
</dbReference>
<dbReference type="Proteomes" id="UP001396334">
    <property type="component" value="Unassembled WGS sequence"/>
</dbReference>
<dbReference type="PANTHER" id="PTHR21392">
    <property type="entry name" value="TRNA-URIDINE AMINOCARBOXYPROPYLTRANSFERASE 2"/>
    <property type="match status" value="1"/>
</dbReference>
<dbReference type="EC" id="2.5.1.25" evidence="1"/>
<dbReference type="SMART" id="SM01144">
    <property type="entry name" value="DTW"/>
    <property type="match status" value="1"/>
</dbReference>
<evidence type="ECO:0000313" key="8">
    <source>
        <dbReference type="EMBL" id="KAK9008012.1"/>
    </source>
</evidence>
<evidence type="ECO:0000256" key="1">
    <source>
        <dbReference type="ARBA" id="ARBA00012386"/>
    </source>
</evidence>
<evidence type="ECO:0000256" key="5">
    <source>
        <dbReference type="ARBA" id="ARBA00048718"/>
    </source>
</evidence>
<feature type="domain" description="DTW" evidence="7">
    <location>
        <begin position="149"/>
        <end position="379"/>
    </location>
</feature>
<keyword evidence="3" id="KW-0949">S-adenosyl-L-methionine</keyword>
<evidence type="ECO:0000256" key="3">
    <source>
        <dbReference type="ARBA" id="ARBA00022691"/>
    </source>
</evidence>
<name>A0ABR2R500_9ROSI</name>
<protein>
    <recommendedName>
        <fullName evidence="1">tRNA-uridine aminocarboxypropyltransferase</fullName>
        <ecNumber evidence="1">2.5.1.25</ecNumber>
    </recommendedName>
</protein>
<keyword evidence="2" id="KW-0808">Transferase</keyword>
<evidence type="ECO:0000313" key="9">
    <source>
        <dbReference type="Proteomes" id="UP001396334"/>
    </source>
</evidence>
<dbReference type="PANTHER" id="PTHR21392:SF4">
    <property type="entry name" value="TRNA-URIDINE AMINOCARBOXYPROPYLTRANSFERASE"/>
    <property type="match status" value="1"/>
</dbReference>
<dbReference type="Pfam" id="PF26578">
    <property type="entry name" value="LLG1"/>
    <property type="match status" value="1"/>
</dbReference>
<reference evidence="8 9" key="1">
    <citation type="journal article" date="2024" name="G3 (Bethesda)">
        <title>Genome assembly of Hibiscus sabdariffa L. provides insights into metabolisms of medicinal natural products.</title>
        <authorList>
            <person name="Kim T."/>
        </authorList>
    </citation>
    <scope>NUCLEOTIDE SEQUENCE [LARGE SCALE GENOMIC DNA]</scope>
    <source>
        <strain evidence="8">TK-2024</strain>
        <tissue evidence="8">Old leaves</tissue>
    </source>
</reference>
<comment type="catalytic activity">
    <reaction evidence="5">
        <text>a uridine in tRNA + S-adenosyl-L-methionine = a 3-[(3S)-3-amino-3-carboxypropyl]uridine in tRNA + S-methyl-5'-thioadenosine + H(+)</text>
        <dbReference type="Rhea" id="RHEA:62432"/>
        <dbReference type="Rhea" id="RHEA-COMP:13339"/>
        <dbReference type="Rhea" id="RHEA-COMP:16092"/>
        <dbReference type="ChEBI" id="CHEBI:15378"/>
        <dbReference type="ChEBI" id="CHEBI:17509"/>
        <dbReference type="ChEBI" id="CHEBI:59789"/>
        <dbReference type="ChEBI" id="CHEBI:65315"/>
        <dbReference type="ChEBI" id="CHEBI:82930"/>
        <dbReference type="EC" id="2.5.1.25"/>
    </reaction>
</comment>